<dbReference type="CDD" id="cd00022">
    <property type="entry name" value="BIR"/>
    <property type="match status" value="1"/>
</dbReference>
<dbReference type="InterPro" id="IPR002557">
    <property type="entry name" value="Chitin-bd_dom"/>
</dbReference>
<dbReference type="InterPro" id="IPR001370">
    <property type="entry name" value="BIR_rpt"/>
</dbReference>
<evidence type="ECO:0000313" key="3">
    <source>
        <dbReference type="Proteomes" id="UP000807504"/>
    </source>
</evidence>
<dbReference type="Pfam" id="PF01607">
    <property type="entry name" value="CBM_14"/>
    <property type="match status" value="2"/>
</dbReference>
<dbReference type="PROSITE" id="PS50940">
    <property type="entry name" value="CHIT_BIND_II"/>
    <property type="match status" value="2"/>
</dbReference>
<dbReference type="Gene3D" id="1.10.1170.10">
    <property type="entry name" value="Inhibitor Of Apoptosis Protein (2mihbC-IAP-1), Chain A"/>
    <property type="match status" value="2"/>
</dbReference>
<dbReference type="Proteomes" id="UP000807504">
    <property type="component" value="Unassembled WGS sequence"/>
</dbReference>
<dbReference type="GO" id="GO:0005737">
    <property type="term" value="C:cytoplasm"/>
    <property type="evidence" value="ECO:0007669"/>
    <property type="project" value="TreeGrafter"/>
</dbReference>
<dbReference type="InterPro" id="IPR050784">
    <property type="entry name" value="IAP"/>
</dbReference>
<dbReference type="SUPFAM" id="SSF57625">
    <property type="entry name" value="Invertebrate chitin-binding proteins"/>
    <property type="match status" value="2"/>
</dbReference>
<keyword evidence="3" id="KW-1185">Reference proteome</keyword>
<dbReference type="PANTHER" id="PTHR10044">
    <property type="entry name" value="INHIBITOR OF APOPTOSIS"/>
    <property type="match status" value="1"/>
</dbReference>
<dbReference type="PANTHER" id="PTHR10044:SF139">
    <property type="entry name" value="DEATH-ASSOCIATED INHIBITOR OF APOPTOSIS 2"/>
    <property type="match status" value="1"/>
</dbReference>
<name>A0A8T0EJZ1_ARGBR</name>
<organism evidence="2 3">
    <name type="scientific">Argiope bruennichi</name>
    <name type="common">Wasp spider</name>
    <name type="synonym">Aranea bruennichi</name>
    <dbReference type="NCBI Taxonomy" id="94029"/>
    <lineage>
        <taxon>Eukaryota</taxon>
        <taxon>Metazoa</taxon>
        <taxon>Ecdysozoa</taxon>
        <taxon>Arthropoda</taxon>
        <taxon>Chelicerata</taxon>
        <taxon>Arachnida</taxon>
        <taxon>Araneae</taxon>
        <taxon>Araneomorphae</taxon>
        <taxon>Entelegynae</taxon>
        <taxon>Araneoidea</taxon>
        <taxon>Araneidae</taxon>
        <taxon>Argiope</taxon>
    </lineage>
</organism>
<reference evidence="2" key="2">
    <citation type="submission" date="2020-06" db="EMBL/GenBank/DDBJ databases">
        <authorList>
            <person name="Sheffer M."/>
        </authorList>
    </citation>
    <scope>NUCLEOTIDE SEQUENCE</scope>
</reference>
<dbReference type="GO" id="GO:0005634">
    <property type="term" value="C:nucleus"/>
    <property type="evidence" value="ECO:0007669"/>
    <property type="project" value="TreeGrafter"/>
</dbReference>
<dbReference type="SUPFAM" id="SSF57924">
    <property type="entry name" value="Inhibitor of apoptosis (IAP) repeat"/>
    <property type="match status" value="2"/>
</dbReference>
<reference evidence="2" key="1">
    <citation type="journal article" date="2020" name="bioRxiv">
        <title>Chromosome-level reference genome of the European wasp spider Argiope bruennichi: a resource for studies on range expansion and evolutionary adaptation.</title>
        <authorList>
            <person name="Sheffer M.M."/>
            <person name="Hoppe A."/>
            <person name="Krehenwinkel H."/>
            <person name="Uhl G."/>
            <person name="Kuss A.W."/>
            <person name="Jensen L."/>
            <person name="Jensen C."/>
            <person name="Gillespie R.G."/>
            <person name="Hoff K.J."/>
            <person name="Prost S."/>
        </authorList>
    </citation>
    <scope>NUCLEOTIDE SEQUENCE</scope>
</reference>
<dbReference type="InterPro" id="IPR036508">
    <property type="entry name" value="Chitin-bd_dom_sf"/>
</dbReference>
<dbReference type="GO" id="GO:0051726">
    <property type="term" value="P:regulation of cell cycle"/>
    <property type="evidence" value="ECO:0007669"/>
    <property type="project" value="TreeGrafter"/>
</dbReference>
<feature type="domain" description="Chitin-binding type-2" evidence="1">
    <location>
        <begin position="482"/>
        <end position="537"/>
    </location>
</feature>
<evidence type="ECO:0000259" key="1">
    <source>
        <dbReference type="PROSITE" id="PS50940"/>
    </source>
</evidence>
<dbReference type="GO" id="GO:0005576">
    <property type="term" value="C:extracellular region"/>
    <property type="evidence" value="ECO:0007669"/>
    <property type="project" value="InterPro"/>
</dbReference>
<dbReference type="GO" id="GO:0008061">
    <property type="term" value="F:chitin binding"/>
    <property type="evidence" value="ECO:0007669"/>
    <property type="project" value="InterPro"/>
</dbReference>
<comment type="caution">
    <text evidence="2">The sequence shown here is derived from an EMBL/GenBank/DDBJ whole genome shotgun (WGS) entry which is preliminary data.</text>
</comment>
<dbReference type="Pfam" id="PF00653">
    <property type="entry name" value="BIR"/>
    <property type="match status" value="1"/>
</dbReference>
<gene>
    <name evidence="2" type="ORF">HNY73_016815</name>
</gene>
<feature type="domain" description="Chitin-binding type-2" evidence="1">
    <location>
        <begin position="416"/>
        <end position="470"/>
    </location>
</feature>
<dbReference type="SMART" id="SM00494">
    <property type="entry name" value="ChtBD2"/>
    <property type="match status" value="2"/>
</dbReference>
<evidence type="ECO:0000313" key="2">
    <source>
        <dbReference type="EMBL" id="KAF8774240.1"/>
    </source>
</evidence>
<dbReference type="SMART" id="SM00238">
    <property type="entry name" value="BIR"/>
    <property type="match status" value="2"/>
</dbReference>
<proteinExistence type="predicted"/>
<dbReference type="PROSITE" id="PS50143">
    <property type="entry name" value="BIR_REPEAT_2"/>
    <property type="match status" value="2"/>
</dbReference>
<sequence>MAPCNHKRNEEVSCDSCYDDVKIIKKILPTNCKEVSCNNCHDVIKKIKEKLRTKYNVEFTNNKMATHVAPLNLFNLNTDMAVLKDIPDQLNENRIEEIHKKTQDEIDKPSSYYSKRAISDENARNQELFDVMKYEVNRLNSFTGKWPLCFIKPKDLAHNGFFYLQSEDKVQCAFCNVIIDDWNVGDKPVKKHMMKNPKCEFLMTADAGNVPFSKPKPVAKNVSKCIPSDKARNSLPHKPRYPRMSDLKNRLLSFRDWPLLMLSSRQLAECGLFYTVPMIQYKESFMMVQPVLGGDAFTALFGGFPFGNWELMCPWVFEHEKFYPDCGFLSLVKTRSKPAPSFIPANHVFVKSNSASLKFELYCKAIDVFENNSVKGRGERPKLSKVPVLSNGFKVHIENNSITPLLDAPNEPTLPIFKCGEDGVSPNPRSCDSFIKCSHHLKYVVPCPEGLHFRNETGQCEKPCDAQCDQKLACECGWPTCASVCEERNGVYAHPDDCEKFIKCEDGKPTVFECSKGKAFDINRKKCSPRNEVDCKIDSVNELHAVSRPP</sequence>
<dbReference type="AlphaFoldDB" id="A0A8T0EJZ1"/>
<accession>A0A8T0EJZ1</accession>
<protein>
    <submittedName>
        <fullName evidence="2">Apoptosis inhibitor IAP like protein</fullName>
    </submittedName>
</protein>
<dbReference type="EMBL" id="JABXBU010002227">
    <property type="protein sequence ID" value="KAF8774240.1"/>
    <property type="molecule type" value="Genomic_DNA"/>
</dbReference>
<dbReference type="Gene3D" id="2.170.140.10">
    <property type="entry name" value="Chitin binding domain"/>
    <property type="match status" value="2"/>
</dbReference>